<dbReference type="InterPro" id="IPR004879">
    <property type="entry name" value="Ssp411-like_TRX"/>
</dbReference>
<evidence type="ECO:0000259" key="1">
    <source>
        <dbReference type="Pfam" id="PF03190"/>
    </source>
</evidence>
<dbReference type="RefSeq" id="WP_202651229.1">
    <property type="nucleotide sequence ID" value="NZ_JAESWB010000005.1"/>
</dbReference>
<dbReference type="InterPro" id="IPR012341">
    <property type="entry name" value="6hp_glycosidase-like_sf"/>
</dbReference>
<keyword evidence="3" id="KW-1185">Reference proteome</keyword>
<sequence length="688" mass="79020">MAINKKPNRLITEKSPYLLQHAYNPVDWFPWGPEAFEKAKQENKPVFVSIGYSTCHWCHVMERESFEDEEVARLLNERFVSIKVDREERPDIDSIYMNVCQMMTGHGGWPMSIFMTPDKVPFYAGTYFPKEARYGYPGFKEIIAGLSTKYQKDPDHINEVAGSVLEALQPGKSKATAPITKQLIEAGYKQFVRTFDGKYGGFGQAPKFPMPHSLTFLLRYYQYSGERHALDMVVKTLKGLAKGGIYDHIGYGFSRYSVDDQFLVPHFEKMLYDNALLAIAYTETYQVTQEGLFKTIAEQILTYVLRDMQHTQGGFYSAEDADSEGEEGKFYVWTPEEIIKVLGEETGALFCHVYDITTQGNFEGKSIPNLIHQDVQQFASQNGLEYEKLLGQLEAAREKLFKVRNQRVHPHKDDKILTSWNGLMIAALAKAGRVFNQKEFILAGEKAIRFIETNLVLKNRLMVRYRDGEVKQKGFIDDYAFMVWAYIEMYESTLELRYLQRAVQVTEQMLELFWDDEAGGFFFYGNDNEELLVRQKEAYDGAIPSGNSVAAMQMIRLARLTGNFQLEEKVQQLFNTFSVELTQYPAGQTFLLQSYLLTQMGMKEVIVLERDERSSTLVKELQQGFHPEITYLISSDRGKLAEIAPFTKEYQTINEQTTIYVCENFVCNKPTTDINEAIKMIATAKNDV</sequence>
<gene>
    <name evidence="2" type="ORF">JK635_00165</name>
</gene>
<protein>
    <submittedName>
        <fullName evidence="2">Thioredoxin domain-containing protein</fullName>
    </submittedName>
</protein>
<dbReference type="EMBL" id="JAESWB010000005">
    <property type="protein sequence ID" value="MBL4950657.1"/>
    <property type="molecule type" value="Genomic_DNA"/>
</dbReference>
<dbReference type="SUPFAM" id="SSF48208">
    <property type="entry name" value="Six-hairpin glycosidases"/>
    <property type="match status" value="1"/>
</dbReference>
<dbReference type="InterPro" id="IPR024705">
    <property type="entry name" value="Ssp411"/>
</dbReference>
<dbReference type="Pfam" id="PF03190">
    <property type="entry name" value="Thioredox_DsbH"/>
    <property type="match status" value="1"/>
</dbReference>
<dbReference type="PIRSF" id="PIRSF006402">
    <property type="entry name" value="UCP006402_thioredoxin"/>
    <property type="match status" value="1"/>
</dbReference>
<dbReference type="PANTHER" id="PTHR42899:SF1">
    <property type="entry name" value="SPERMATOGENESIS-ASSOCIATED PROTEIN 20"/>
    <property type="match status" value="1"/>
</dbReference>
<evidence type="ECO:0000313" key="2">
    <source>
        <dbReference type="EMBL" id="MBL4950657.1"/>
    </source>
</evidence>
<reference evidence="2 3" key="1">
    <citation type="submission" date="2021-01" db="EMBL/GenBank/DDBJ databases">
        <title>Genome public.</title>
        <authorList>
            <person name="Liu C."/>
            <person name="Sun Q."/>
        </authorList>
    </citation>
    <scope>NUCLEOTIDE SEQUENCE [LARGE SCALE GENOMIC DNA]</scope>
    <source>
        <strain evidence="2 3">YIM B02564</strain>
    </source>
</reference>
<evidence type="ECO:0000313" key="3">
    <source>
        <dbReference type="Proteomes" id="UP000623967"/>
    </source>
</evidence>
<name>A0ABS1THD6_9BACI</name>
<dbReference type="InterPro" id="IPR036249">
    <property type="entry name" value="Thioredoxin-like_sf"/>
</dbReference>
<comment type="caution">
    <text evidence="2">The sequence shown here is derived from an EMBL/GenBank/DDBJ whole genome shotgun (WGS) entry which is preliminary data.</text>
</comment>
<accession>A0ABS1THD6</accession>
<dbReference type="Gene3D" id="1.50.10.10">
    <property type="match status" value="1"/>
</dbReference>
<feature type="domain" description="Spermatogenesis-associated protein 20-like TRX" evidence="1">
    <location>
        <begin position="7"/>
        <end position="169"/>
    </location>
</feature>
<dbReference type="Proteomes" id="UP000623967">
    <property type="component" value="Unassembled WGS sequence"/>
</dbReference>
<dbReference type="PANTHER" id="PTHR42899">
    <property type="entry name" value="SPERMATOGENESIS-ASSOCIATED PROTEIN 20"/>
    <property type="match status" value="1"/>
</dbReference>
<organism evidence="2 3">
    <name type="scientific">Neobacillus paridis</name>
    <dbReference type="NCBI Taxonomy" id="2803862"/>
    <lineage>
        <taxon>Bacteria</taxon>
        <taxon>Bacillati</taxon>
        <taxon>Bacillota</taxon>
        <taxon>Bacilli</taxon>
        <taxon>Bacillales</taxon>
        <taxon>Bacillaceae</taxon>
        <taxon>Neobacillus</taxon>
    </lineage>
</organism>
<dbReference type="Gene3D" id="3.40.30.10">
    <property type="entry name" value="Glutaredoxin"/>
    <property type="match status" value="1"/>
</dbReference>
<dbReference type="InterPro" id="IPR008928">
    <property type="entry name" value="6-hairpin_glycosidase_sf"/>
</dbReference>
<dbReference type="SUPFAM" id="SSF52833">
    <property type="entry name" value="Thioredoxin-like"/>
    <property type="match status" value="1"/>
</dbReference>
<dbReference type="CDD" id="cd02955">
    <property type="entry name" value="SSP411"/>
    <property type="match status" value="1"/>
</dbReference>
<proteinExistence type="predicted"/>